<dbReference type="EMBL" id="SLXQ01000017">
    <property type="protein sequence ID" value="TCP45046.1"/>
    <property type="molecule type" value="Genomic_DNA"/>
</dbReference>
<dbReference type="InterPro" id="IPR044855">
    <property type="entry name" value="CoA-Trfase_III_dom3_sf"/>
</dbReference>
<feature type="region of interest" description="Disordered" evidence="2">
    <location>
        <begin position="350"/>
        <end position="378"/>
    </location>
</feature>
<dbReference type="OrthoDB" id="9797653at2"/>
<evidence type="ECO:0000256" key="1">
    <source>
        <dbReference type="ARBA" id="ARBA00022679"/>
    </source>
</evidence>
<accession>A0A4V2SS21</accession>
<reference evidence="3 4" key="1">
    <citation type="submission" date="2019-03" db="EMBL/GenBank/DDBJ databases">
        <title>Genomic Encyclopedia of Type Strains, Phase IV (KMG-IV): sequencing the most valuable type-strain genomes for metagenomic binning, comparative biology and taxonomic classification.</title>
        <authorList>
            <person name="Goeker M."/>
        </authorList>
    </citation>
    <scope>NUCLEOTIDE SEQUENCE [LARGE SCALE GENOMIC DNA]</scope>
    <source>
        <strain evidence="3 4">DSM 45765</strain>
    </source>
</reference>
<comment type="caution">
    <text evidence="3">The sequence shown here is derived from an EMBL/GenBank/DDBJ whole genome shotgun (WGS) entry which is preliminary data.</text>
</comment>
<dbReference type="InterPro" id="IPR050483">
    <property type="entry name" value="CoA-transferase_III_domain"/>
</dbReference>
<organism evidence="3 4">
    <name type="scientific">Tamaricihabitans halophyticus</name>
    <dbReference type="NCBI Taxonomy" id="1262583"/>
    <lineage>
        <taxon>Bacteria</taxon>
        <taxon>Bacillati</taxon>
        <taxon>Actinomycetota</taxon>
        <taxon>Actinomycetes</taxon>
        <taxon>Pseudonocardiales</taxon>
        <taxon>Pseudonocardiaceae</taxon>
        <taxon>Tamaricihabitans</taxon>
    </lineage>
</organism>
<dbReference type="Gene3D" id="3.40.50.10540">
    <property type="entry name" value="Crotonobetainyl-coa:carnitine coa-transferase, domain 1"/>
    <property type="match status" value="1"/>
</dbReference>
<dbReference type="RefSeq" id="WP_132880161.1">
    <property type="nucleotide sequence ID" value="NZ_SLXQ01000017.1"/>
</dbReference>
<proteinExistence type="predicted"/>
<keyword evidence="1 3" id="KW-0808">Transferase</keyword>
<gene>
    <name evidence="3" type="ORF">EV191_11712</name>
</gene>
<evidence type="ECO:0000313" key="4">
    <source>
        <dbReference type="Proteomes" id="UP000294911"/>
    </source>
</evidence>
<evidence type="ECO:0000313" key="3">
    <source>
        <dbReference type="EMBL" id="TCP45046.1"/>
    </source>
</evidence>
<dbReference type="InterPro" id="IPR003673">
    <property type="entry name" value="CoA-Trfase_fam_III"/>
</dbReference>
<dbReference type="PANTHER" id="PTHR48207">
    <property type="entry name" value="SUCCINATE--HYDROXYMETHYLGLUTARATE COA-TRANSFERASE"/>
    <property type="match status" value="1"/>
</dbReference>
<dbReference type="AlphaFoldDB" id="A0A4V2SS21"/>
<sequence length="399" mass="42760">MLSKTGPLKGVRVLDLTAMLAGPYTTMLLADLGAEVVKVEPPDGDLTRYAGPFRADDTEDGLAGYFQSVNRGKRSLVLNLREERSRQQLLDLVGRAAVLVENFSAGVMERLGLGYEELREHNPALVYAALRGFGDRRSGASPYADWPAFDVVAQAMGGYLSITGTEDGTPVKSGPGVGDIFPGALLAVGIVSALRHAERTGEGQFVDVAMYDAMVSLSERAVHQYSYTGVSPGTVGNQHPLLYPFGIFRTADGWIALAANRDHHWQLTAAAMGRPELADDPRFSTNTARSEHRGELAPILSGWLRSQTNAALVTLLGGRVPIGPVHSAADLFRDPHLSNRQMLLALEQPGSEQPVTVAGQPLKFSGTPYGTPERAPLLGEDSFPAVLAAWSEGNSEEQT</sequence>
<evidence type="ECO:0000256" key="2">
    <source>
        <dbReference type="SAM" id="MobiDB-lite"/>
    </source>
</evidence>
<name>A0A4V2SS21_9PSEU</name>
<dbReference type="Pfam" id="PF02515">
    <property type="entry name" value="CoA_transf_3"/>
    <property type="match status" value="1"/>
</dbReference>
<keyword evidence="4" id="KW-1185">Reference proteome</keyword>
<dbReference type="InterPro" id="IPR023606">
    <property type="entry name" value="CoA-Trfase_III_dom_1_sf"/>
</dbReference>
<dbReference type="GO" id="GO:0008410">
    <property type="term" value="F:CoA-transferase activity"/>
    <property type="evidence" value="ECO:0007669"/>
    <property type="project" value="TreeGrafter"/>
</dbReference>
<dbReference type="Proteomes" id="UP000294911">
    <property type="component" value="Unassembled WGS sequence"/>
</dbReference>
<dbReference type="PANTHER" id="PTHR48207:SF3">
    <property type="entry name" value="SUCCINATE--HYDROXYMETHYLGLUTARATE COA-TRANSFERASE"/>
    <property type="match status" value="1"/>
</dbReference>
<dbReference type="Gene3D" id="3.30.1540.10">
    <property type="entry name" value="formyl-coa transferase, domain 3"/>
    <property type="match status" value="1"/>
</dbReference>
<dbReference type="SUPFAM" id="SSF89796">
    <property type="entry name" value="CoA-transferase family III (CaiB/BaiF)"/>
    <property type="match status" value="1"/>
</dbReference>
<protein>
    <submittedName>
        <fullName evidence="3">Formyl-CoA transferase</fullName>
    </submittedName>
</protein>